<keyword evidence="8" id="KW-0503">Monooxygenase</keyword>
<keyword evidence="7" id="KW-0408">Iron</keyword>
<dbReference type="AlphaFoldDB" id="A0A8H3HQH8"/>
<dbReference type="GO" id="GO:0020037">
    <property type="term" value="F:heme binding"/>
    <property type="evidence" value="ECO:0007669"/>
    <property type="project" value="InterPro"/>
</dbReference>
<keyword evidence="10" id="KW-0812">Transmembrane</keyword>
<name>A0A8H3HQH8_9AGAM</name>
<keyword evidence="6" id="KW-0560">Oxidoreductase</keyword>
<evidence type="ECO:0000256" key="7">
    <source>
        <dbReference type="ARBA" id="ARBA00023004"/>
    </source>
</evidence>
<sequence>MFVRFAATGLAALSLLPRVYSRSNWFDQSFYFAWGDSSVPFTVPVTTQCETIKIQWQRGSATGPDPVAPYTLQVLTSNYVVPFYIDAGSALSYDFTVPFAPGTQYQICMYDSKGQTGGCQATYTVIPATGTPSCANMTFPQTLEVDAKSSTGPLSQYGWPSQCTDLSVTPKSGTPPFTLTAAPALHPPVNITSNSMAPINWTIDLSWGSPFFVTLADSAGLMWSFGPLHSGDGPDTCLSSGSTSSIPIGATVGAVVGAFVIGGVLASLLFFFVSRKKHSRRMVGGRPSLGSLDLRESSGGRELRPTPYITSPDARAVYSPLGTREESYSSMNSARPMLRPASRSSLGREPLGLATTGLQVEPFDPATASAAPTITGSTRHGQGASTYRSSSPPASPIEGHGRSDSGRDTRSQVSIHWSWSDNNYPAFTMDTAISCVRTVLALTGRTICLTAYVVAGIVFVALLYAGPSVFRFFVITPYKSYVTYLPGPKRRGLFVHDFGLIMDAKTCKEHNEQLSRKYGLNVRIQGLGYMDQRLVTYDPVTVNYILGSAADRFPKPIQMRRLIAKFTGGDMALKAINVVEGKYHHRLRKVVAPAFAPSTIRGHAPVFIQKATEICDHWRSVLSEPTAPAVPGVETDSKGNAILDINNWFGRLAFDVIGLAAFGYSFNSLQDDTNELFSAYMRLHFETREGNTMRANIALAWPGLEPFLRDKTSYAIAESAQIVQKTSKMLLQEMRDANPEGDGKSILGLLLRSNADAAPEDRLTDEELLAQIDSFMFAGSDSTGIAITWALYELARNPEFQQALRAELRPLGLNEHAGEQDFASDSGIEVDVNTPDYAAQFTAIDALPLLDRVVREALRMHPSVQSTLRIAEEDDIVPFSTNSPPKMPDGSLSRAVVTGVGADGVQRTGIRVRKGDFIHLPFEPMNSIRDMWGEDGHQFNPDRWLDLPEGAKKNPGVVPALGTFSVGPHSCPAFRFAMAEMKIVIAYAVSSFAFEETDKILRRSMMVTRPYVENQWSKGYRLPLRVRAL</sequence>
<dbReference type="GO" id="GO:0016705">
    <property type="term" value="F:oxidoreductase activity, acting on paired donors, with incorporation or reduction of molecular oxygen"/>
    <property type="evidence" value="ECO:0007669"/>
    <property type="project" value="InterPro"/>
</dbReference>
<keyword evidence="10" id="KW-1133">Transmembrane helix</keyword>
<evidence type="ECO:0000256" key="10">
    <source>
        <dbReference type="SAM" id="Phobius"/>
    </source>
</evidence>
<evidence type="ECO:0000256" key="8">
    <source>
        <dbReference type="ARBA" id="ARBA00023033"/>
    </source>
</evidence>
<dbReference type="InterPro" id="IPR017972">
    <property type="entry name" value="Cyt_P450_CS"/>
</dbReference>
<gene>
    <name evidence="12" type="ORF">RDB_LOCUS106598</name>
</gene>
<feature type="region of interest" description="Disordered" evidence="9">
    <location>
        <begin position="362"/>
        <end position="409"/>
    </location>
</feature>
<feature type="signal peptide" evidence="11">
    <location>
        <begin position="1"/>
        <end position="21"/>
    </location>
</feature>
<feature type="compositionally biased region" description="Polar residues" evidence="9">
    <location>
        <begin position="370"/>
        <end position="392"/>
    </location>
</feature>
<dbReference type="PROSITE" id="PS00086">
    <property type="entry name" value="CYTOCHROME_P450"/>
    <property type="match status" value="1"/>
</dbReference>
<evidence type="ECO:0000256" key="9">
    <source>
        <dbReference type="SAM" id="MobiDB-lite"/>
    </source>
</evidence>
<comment type="similarity">
    <text evidence="3">Belongs to the cytochrome P450 family.</text>
</comment>
<keyword evidence="5" id="KW-0479">Metal-binding</keyword>
<evidence type="ECO:0008006" key="14">
    <source>
        <dbReference type="Google" id="ProtNLM"/>
    </source>
</evidence>
<organism evidence="12 13">
    <name type="scientific">Rhizoctonia solani</name>
    <dbReference type="NCBI Taxonomy" id="456999"/>
    <lineage>
        <taxon>Eukaryota</taxon>
        <taxon>Fungi</taxon>
        <taxon>Dikarya</taxon>
        <taxon>Basidiomycota</taxon>
        <taxon>Agaricomycotina</taxon>
        <taxon>Agaricomycetes</taxon>
        <taxon>Cantharellales</taxon>
        <taxon>Ceratobasidiaceae</taxon>
        <taxon>Rhizoctonia</taxon>
    </lineage>
</organism>
<proteinExistence type="inferred from homology"/>
<dbReference type="InterPro" id="IPR036396">
    <property type="entry name" value="Cyt_P450_sf"/>
</dbReference>
<dbReference type="PANTHER" id="PTHR24305">
    <property type="entry name" value="CYTOCHROME P450"/>
    <property type="match status" value="1"/>
</dbReference>
<feature type="chain" id="PRO_5034003312" description="Cytochrome P450" evidence="11">
    <location>
        <begin position="22"/>
        <end position="1029"/>
    </location>
</feature>
<evidence type="ECO:0000313" key="12">
    <source>
        <dbReference type="EMBL" id="CAE7171346.1"/>
    </source>
</evidence>
<feature type="region of interest" description="Disordered" evidence="9">
    <location>
        <begin position="327"/>
        <end position="349"/>
    </location>
</feature>
<protein>
    <recommendedName>
        <fullName evidence="14">Cytochrome P450</fullName>
    </recommendedName>
</protein>
<comment type="cofactor">
    <cofactor evidence="1">
        <name>heme</name>
        <dbReference type="ChEBI" id="CHEBI:30413"/>
    </cofactor>
</comment>
<dbReference type="EMBL" id="CAJNJQ010002289">
    <property type="protein sequence ID" value="CAE7171346.1"/>
    <property type="molecule type" value="Genomic_DNA"/>
</dbReference>
<keyword evidence="10" id="KW-0472">Membrane</keyword>
<dbReference type="Gene3D" id="1.10.630.10">
    <property type="entry name" value="Cytochrome P450"/>
    <property type="match status" value="1"/>
</dbReference>
<dbReference type="Pfam" id="PF00067">
    <property type="entry name" value="p450"/>
    <property type="match status" value="2"/>
</dbReference>
<evidence type="ECO:0000256" key="3">
    <source>
        <dbReference type="ARBA" id="ARBA00010617"/>
    </source>
</evidence>
<keyword evidence="4" id="KW-0349">Heme</keyword>
<accession>A0A8H3HQH8</accession>
<evidence type="ECO:0000256" key="2">
    <source>
        <dbReference type="ARBA" id="ARBA00005179"/>
    </source>
</evidence>
<feature type="transmembrane region" description="Helical" evidence="10">
    <location>
        <begin position="447"/>
        <end position="466"/>
    </location>
</feature>
<comment type="caution">
    <text evidence="12">The sequence shown here is derived from an EMBL/GenBank/DDBJ whole genome shotgun (WGS) entry which is preliminary data.</text>
</comment>
<keyword evidence="11" id="KW-0732">Signal</keyword>
<evidence type="ECO:0000256" key="5">
    <source>
        <dbReference type="ARBA" id="ARBA00022723"/>
    </source>
</evidence>
<evidence type="ECO:0000256" key="4">
    <source>
        <dbReference type="ARBA" id="ARBA00022617"/>
    </source>
</evidence>
<feature type="compositionally biased region" description="Basic and acidic residues" evidence="9">
    <location>
        <begin position="399"/>
        <end position="409"/>
    </location>
</feature>
<dbReference type="Proteomes" id="UP000663827">
    <property type="component" value="Unassembled WGS sequence"/>
</dbReference>
<evidence type="ECO:0000256" key="1">
    <source>
        <dbReference type="ARBA" id="ARBA00001971"/>
    </source>
</evidence>
<evidence type="ECO:0000256" key="6">
    <source>
        <dbReference type="ARBA" id="ARBA00023002"/>
    </source>
</evidence>
<dbReference type="GO" id="GO:0005506">
    <property type="term" value="F:iron ion binding"/>
    <property type="evidence" value="ECO:0007669"/>
    <property type="project" value="InterPro"/>
</dbReference>
<dbReference type="InterPro" id="IPR001128">
    <property type="entry name" value="Cyt_P450"/>
</dbReference>
<reference evidence="12" key="1">
    <citation type="submission" date="2021-01" db="EMBL/GenBank/DDBJ databases">
        <authorList>
            <person name="Kaushik A."/>
        </authorList>
    </citation>
    <scope>NUCLEOTIDE SEQUENCE</scope>
    <source>
        <strain evidence="12">AG5</strain>
    </source>
</reference>
<feature type="transmembrane region" description="Helical" evidence="10">
    <location>
        <begin position="248"/>
        <end position="273"/>
    </location>
</feature>
<dbReference type="InterPro" id="IPR050121">
    <property type="entry name" value="Cytochrome_P450_monoxygenase"/>
</dbReference>
<evidence type="ECO:0000313" key="13">
    <source>
        <dbReference type="Proteomes" id="UP000663827"/>
    </source>
</evidence>
<dbReference type="PRINTS" id="PR00385">
    <property type="entry name" value="P450"/>
</dbReference>
<dbReference type="GO" id="GO:0004497">
    <property type="term" value="F:monooxygenase activity"/>
    <property type="evidence" value="ECO:0007669"/>
    <property type="project" value="UniProtKB-KW"/>
</dbReference>
<dbReference type="SUPFAM" id="SSF48264">
    <property type="entry name" value="Cytochrome P450"/>
    <property type="match status" value="1"/>
</dbReference>
<dbReference type="PANTHER" id="PTHR24305:SF166">
    <property type="entry name" value="CYTOCHROME P450 12A4, MITOCHONDRIAL-RELATED"/>
    <property type="match status" value="1"/>
</dbReference>
<evidence type="ECO:0000256" key="11">
    <source>
        <dbReference type="SAM" id="SignalP"/>
    </source>
</evidence>
<comment type="pathway">
    <text evidence="2">Secondary metabolite biosynthesis.</text>
</comment>